<feature type="binding site" evidence="8">
    <location>
        <position position="235"/>
    </location>
    <ligand>
        <name>Zn(2+)</name>
        <dbReference type="ChEBI" id="CHEBI:29105"/>
        <label>2</label>
    </ligand>
</feature>
<feature type="binding site" evidence="8">
    <location>
        <position position="222"/>
    </location>
    <ligand>
        <name>Zn(2+)</name>
        <dbReference type="ChEBI" id="CHEBI:29105"/>
        <label>1</label>
    </ligand>
</feature>
<feature type="domain" description="PHD-type" evidence="11">
    <location>
        <begin position="192"/>
        <end position="241"/>
    </location>
</feature>
<dbReference type="Pfam" id="PF12998">
    <property type="entry name" value="ING"/>
    <property type="match status" value="1"/>
</dbReference>
<dbReference type="SUPFAM" id="SSF57903">
    <property type="entry name" value="FYVE/PHD zinc finger"/>
    <property type="match status" value="1"/>
</dbReference>
<dbReference type="InterPro" id="IPR011011">
    <property type="entry name" value="Znf_FYVE_PHD"/>
</dbReference>
<feature type="binding site" evidence="8">
    <location>
        <position position="208"/>
    </location>
    <ligand>
        <name>Zn(2+)</name>
        <dbReference type="ChEBI" id="CHEBI:29105"/>
        <label>2</label>
    </ligand>
</feature>
<dbReference type="InterPro" id="IPR013083">
    <property type="entry name" value="Znf_RING/FYVE/PHD"/>
</dbReference>
<protein>
    <recommendedName>
        <fullName evidence="10">Inhibitor of growth protein</fullName>
    </recommendedName>
</protein>
<dbReference type="InterPro" id="IPR001965">
    <property type="entry name" value="Znf_PHD"/>
</dbReference>
<evidence type="ECO:0000256" key="3">
    <source>
        <dbReference type="ARBA" id="ARBA00022723"/>
    </source>
</evidence>
<keyword evidence="5 8" id="KW-0862">Zinc</keyword>
<comment type="domain">
    <text evidence="10">The PHD-type zinc finger mediates the binding to H3K4me3.</text>
</comment>
<feature type="binding site" evidence="8">
    <location>
        <position position="219"/>
    </location>
    <ligand>
        <name>Zn(2+)</name>
        <dbReference type="ChEBI" id="CHEBI:29105"/>
        <label>1</label>
    </ligand>
</feature>
<feature type="site" description="Histone H3K4me3 binding" evidence="7">
    <location>
        <position position="217"/>
    </location>
</feature>
<dbReference type="InterPro" id="IPR024610">
    <property type="entry name" value="ING_N_histone-binding"/>
</dbReference>
<evidence type="ECO:0000256" key="1">
    <source>
        <dbReference type="ARBA" id="ARBA00004123"/>
    </source>
</evidence>
<dbReference type="InterPro" id="IPR019786">
    <property type="entry name" value="Zinc_finger_PHD-type_CS"/>
</dbReference>
<dbReference type="GO" id="GO:0005634">
    <property type="term" value="C:nucleus"/>
    <property type="evidence" value="ECO:0007669"/>
    <property type="project" value="UniProtKB-SubCell"/>
</dbReference>
<dbReference type="AlphaFoldDB" id="A0A0H5R6K8"/>
<keyword evidence="4 9" id="KW-0863">Zinc-finger</keyword>
<feature type="binding site" evidence="8">
    <location>
        <position position="195"/>
    </location>
    <ligand>
        <name>Zn(2+)</name>
        <dbReference type="ChEBI" id="CHEBI:29105"/>
        <label>1</label>
    </ligand>
</feature>
<dbReference type="PROSITE" id="PS01359">
    <property type="entry name" value="ZF_PHD_1"/>
    <property type="match status" value="1"/>
</dbReference>
<feature type="site" description="Histone H3K4me3 binding" evidence="7">
    <location>
        <position position="209"/>
    </location>
</feature>
<feature type="site" description="Histone H3K4me3 binding" evidence="7">
    <location>
        <position position="194"/>
    </location>
</feature>
<keyword evidence="3 8" id="KW-0479">Metal-binding</keyword>
<evidence type="ECO:0000256" key="6">
    <source>
        <dbReference type="ARBA" id="ARBA00023242"/>
    </source>
</evidence>
<dbReference type="EMBL" id="HACM01008970">
    <property type="protein sequence ID" value="CRZ09412.1"/>
    <property type="molecule type" value="Transcribed_RNA"/>
</dbReference>
<comment type="similarity">
    <text evidence="2 10">Belongs to the ING family.</text>
</comment>
<organism evidence="12">
    <name type="scientific">Spongospora subterranea</name>
    <dbReference type="NCBI Taxonomy" id="70186"/>
    <lineage>
        <taxon>Eukaryota</taxon>
        <taxon>Sar</taxon>
        <taxon>Rhizaria</taxon>
        <taxon>Endomyxa</taxon>
        <taxon>Phytomyxea</taxon>
        <taxon>Plasmodiophorida</taxon>
        <taxon>Plasmodiophoridae</taxon>
        <taxon>Spongospora</taxon>
    </lineage>
</organism>
<dbReference type="CDD" id="cd16101">
    <property type="entry name" value="ING"/>
    <property type="match status" value="1"/>
</dbReference>
<evidence type="ECO:0000256" key="7">
    <source>
        <dbReference type="PIRSR" id="PIRSR628651-50"/>
    </source>
</evidence>
<dbReference type="SMART" id="SM01408">
    <property type="entry name" value="ING"/>
    <property type="match status" value="1"/>
</dbReference>
<sequence length="253" mass="28411">MILGATAASSAEGTYLENVLDSLKFLPVDLQRNMQLLCQLDAHADQLRITIDAQRESILATASESKKNPKPFDLSSLKKLRRLERKCIKLLDEKLIIAKECHKIANSHLTRIGLDMSRFEKELGPYQRDEEFEEYMSESINVPAKSQRAAAERAYPIVSSPAHLASIPVSPHPPASGDEPRLRVYGPASSEQTYCFCKQSSYGQMVACDDENCSIQWWHFKCAGIAEIPTGTWYCRVCTDRRQKELIKSDGAS</sequence>
<dbReference type="Gene3D" id="6.10.140.1740">
    <property type="match status" value="1"/>
</dbReference>
<dbReference type="Gene3D" id="3.30.40.10">
    <property type="entry name" value="Zinc/RING finger domain, C3HC4 (zinc finger)"/>
    <property type="match status" value="1"/>
</dbReference>
<evidence type="ECO:0000313" key="12">
    <source>
        <dbReference type="EMBL" id="CRZ09412.1"/>
    </source>
</evidence>
<feature type="binding site" evidence="8">
    <location>
        <position position="197"/>
    </location>
    <ligand>
        <name>Zn(2+)</name>
        <dbReference type="ChEBI" id="CHEBI:29105"/>
        <label>1</label>
    </ligand>
</feature>
<dbReference type="SMART" id="SM00249">
    <property type="entry name" value="PHD"/>
    <property type="match status" value="1"/>
</dbReference>
<evidence type="ECO:0000256" key="5">
    <source>
        <dbReference type="ARBA" id="ARBA00022833"/>
    </source>
</evidence>
<dbReference type="PANTHER" id="PTHR10333">
    <property type="entry name" value="INHIBITOR OF GROWTH PROTEIN"/>
    <property type="match status" value="1"/>
</dbReference>
<comment type="function">
    <text evidence="10">Component of an histone acetyltransferase complex.</text>
</comment>
<evidence type="ECO:0000259" key="11">
    <source>
        <dbReference type="PROSITE" id="PS50016"/>
    </source>
</evidence>
<evidence type="ECO:0000256" key="4">
    <source>
        <dbReference type="ARBA" id="ARBA00022771"/>
    </source>
</evidence>
<dbReference type="GO" id="GO:0008270">
    <property type="term" value="F:zinc ion binding"/>
    <property type="evidence" value="ECO:0007669"/>
    <property type="project" value="UniProtKB-KW"/>
</dbReference>
<feature type="binding site" evidence="8">
    <location>
        <position position="213"/>
    </location>
    <ligand>
        <name>Zn(2+)</name>
        <dbReference type="ChEBI" id="CHEBI:29105"/>
        <label>2</label>
    </ligand>
</feature>
<keyword evidence="6 10" id="KW-0539">Nucleus</keyword>
<keyword evidence="10" id="KW-0156">Chromatin regulator</keyword>
<proteinExistence type="inferred from homology"/>
<accession>A0A0H5R6K8</accession>
<evidence type="ECO:0000256" key="8">
    <source>
        <dbReference type="PIRSR" id="PIRSR628651-51"/>
    </source>
</evidence>
<feature type="binding site" evidence="8">
    <location>
        <position position="238"/>
    </location>
    <ligand>
        <name>Zn(2+)</name>
        <dbReference type="ChEBI" id="CHEBI:29105"/>
        <label>2</label>
    </ligand>
</feature>
<evidence type="ECO:0000256" key="2">
    <source>
        <dbReference type="ARBA" id="ARBA00010210"/>
    </source>
</evidence>
<dbReference type="PROSITE" id="PS50016">
    <property type="entry name" value="ZF_PHD_2"/>
    <property type="match status" value="1"/>
</dbReference>
<dbReference type="GO" id="GO:0006325">
    <property type="term" value="P:chromatin organization"/>
    <property type="evidence" value="ECO:0007669"/>
    <property type="project" value="UniProtKB-KW"/>
</dbReference>
<dbReference type="InterPro" id="IPR019787">
    <property type="entry name" value="Znf_PHD-finger"/>
</dbReference>
<comment type="subcellular location">
    <subcellularLocation>
        <location evidence="1 10">Nucleus</location>
    </subcellularLocation>
</comment>
<comment type="subunit">
    <text evidence="10">Component of an histone acetyltransferase complex. Interacts with H3K4me3 and to a lesser extent with H3K4me2.</text>
</comment>
<dbReference type="InterPro" id="IPR028651">
    <property type="entry name" value="ING_fam"/>
</dbReference>
<feature type="site" description="Histone H3K4me3 binding" evidence="7">
    <location>
        <position position="205"/>
    </location>
</feature>
<evidence type="ECO:0000256" key="9">
    <source>
        <dbReference type="PROSITE-ProRule" id="PRU00146"/>
    </source>
</evidence>
<name>A0A0H5R6K8_9EUKA</name>
<evidence type="ECO:0000256" key="10">
    <source>
        <dbReference type="RuleBase" id="RU361213"/>
    </source>
</evidence>
<reference evidence="12" key="1">
    <citation type="submission" date="2015-04" db="EMBL/GenBank/DDBJ databases">
        <title>The genome sequence of the plant pathogenic Rhizarian Plasmodiophora brassicae reveals insights in its biotrophic life cycle and the origin of chitin synthesis.</title>
        <authorList>
            <person name="Schwelm A."/>
            <person name="Fogelqvist J."/>
            <person name="Knaust A."/>
            <person name="Julke S."/>
            <person name="Lilja T."/>
            <person name="Dhandapani V."/>
            <person name="Bonilla-Rosso G."/>
            <person name="Karlsson M."/>
            <person name="Shevchenko A."/>
            <person name="Choi S.R."/>
            <person name="Kim H.G."/>
            <person name="Park J.Y."/>
            <person name="Lim Y.P."/>
            <person name="Ludwig-Muller J."/>
            <person name="Dixelius C."/>
        </authorList>
    </citation>
    <scope>NUCLEOTIDE SEQUENCE</scope>
    <source>
        <tissue evidence="12">Potato root galls</tissue>
    </source>
</reference>